<dbReference type="EMBL" id="FQUP01000004">
    <property type="protein sequence ID" value="SHG22446.1"/>
    <property type="molecule type" value="Genomic_DNA"/>
</dbReference>
<accession>A0A1M5I2A3</accession>
<evidence type="ECO:0000256" key="3">
    <source>
        <dbReference type="ARBA" id="ARBA00022729"/>
    </source>
</evidence>
<keyword evidence="2" id="KW-0813">Transport</keyword>
<dbReference type="SUPFAM" id="SSF53850">
    <property type="entry name" value="Periplasmic binding protein-like II"/>
    <property type="match status" value="1"/>
</dbReference>
<organism evidence="5 6">
    <name type="scientific">Kaistia soli DSM 19436</name>
    <dbReference type="NCBI Taxonomy" id="1122133"/>
    <lineage>
        <taxon>Bacteria</taxon>
        <taxon>Pseudomonadati</taxon>
        <taxon>Pseudomonadota</taxon>
        <taxon>Alphaproteobacteria</taxon>
        <taxon>Hyphomicrobiales</taxon>
        <taxon>Kaistiaceae</taxon>
        <taxon>Kaistia</taxon>
    </lineage>
</organism>
<dbReference type="GO" id="GO:0042956">
    <property type="term" value="P:maltodextrin transmembrane transport"/>
    <property type="evidence" value="ECO:0007669"/>
    <property type="project" value="TreeGrafter"/>
</dbReference>
<name>A0A1M5I2A3_9HYPH</name>
<dbReference type="Proteomes" id="UP000184485">
    <property type="component" value="Unassembled WGS sequence"/>
</dbReference>
<keyword evidence="4" id="KW-0574">Periplasm</keyword>
<sequence>MQRHGMTRRQALWSGAGIASILAAPAIGRAQSPVELTMLDYSTGPAGETLSRLASDFTAENPAIRITRQTVPQNQYQNTLLQRAAAGQPADILDIDGPMTPGLAEAGVLAPIDAYVDLDLDATFYPAPLSTARWKGKLYGLPAGNNAEVLVYNKKMLADKGLTVPATQDELRETGKKLAGNGVYGFAASAYGGEECTWNWLPYFWSRGGNLDDLHSQAAVDALEFWGGLVRDGIAPAAQLSWQTAEIEPRFVNGQLAMAMLGSWQLRSLDANAKQVGLDYGIAILPAAMKPGEKPIAPFGGEVMAVGSLDPAKAAAAWQFIKWVQTPKVIVPFVEQSAYVPASKPATVLFESNPANGLFKAVSQMLPTARSRTELLGASYYEVSGKITTAIQQVMTGAADAKTALGAI</sequence>
<keyword evidence="6" id="KW-1185">Reference proteome</keyword>
<protein>
    <submittedName>
        <fullName evidence="5">Multiple sugar transport system substrate-binding protein</fullName>
    </submittedName>
</protein>
<proteinExistence type="inferred from homology"/>
<keyword evidence="3" id="KW-0732">Signal</keyword>
<dbReference type="InterPro" id="IPR006059">
    <property type="entry name" value="SBP"/>
</dbReference>
<dbReference type="PANTHER" id="PTHR30061:SF50">
    <property type="entry name" value="MALTOSE_MALTODEXTRIN-BINDING PERIPLASMIC PROTEIN"/>
    <property type="match status" value="1"/>
</dbReference>
<dbReference type="AlphaFoldDB" id="A0A1M5I2A3"/>
<evidence type="ECO:0000256" key="1">
    <source>
        <dbReference type="ARBA" id="ARBA00008520"/>
    </source>
</evidence>
<evidence type="ECO:0000313" key="6">
    <source>
        <dbReference type="Proteomes" id="UP000184485"/>
    </source>
</evidence>
<dbReference type="GO" id="GO:0055052">
    <property type="term" value="C:ATP-binding cassette (ABC) transporter complex, substrate-binding subunit-containing"/>
    <property type="evidence" value="ECO:0007669"/>
    <property type="project" value="TreeGrafter"/>
</dbReference>
<dbReference type="Pfam" id="PF13416">
    <property type="entry name" value="SBP_bac_8"/>
    <property type="match status" value="1"/>
</dbReference>
<evidence type="ECO:0000313" key="5">
    <source>
        <dbReference type="EMBL" id="SHG22446.1"/>
    </source>
</evidence>
<gene>
    <name evidence="5" type="ORF">SAMN02745157_3720</name>
</gene>
<dbReference type="Gene3D" id="3.40.190.10">
    <property type="entry name" value="Periplasmic binding protein-like II"/>
    <property type="match status" value="2"/>
</dbReference>
<keyword evidence="5" id="KW-0762">Sugar transport</keyword>
<dbReference type="OrthoDB" id="9805950at2"/>
<evidence type="ECO:0000256" key="4">
    <source>
        <dbReference type="ARBA" id="ARBA00022764"/>
    </source>
</evidence>
<dbReference type="CDD" id="cd14748">
    <property type="entry name" value="PBP2_UgpB"/>
    <property type="match status" value="1"/>
</dbReference>
<dbReference type="GO" id="GO:1901982">
    <property type="term" value="F:maltose binding"/>
    <property type="evidence" value="ECO:0007669"/>
    <property type="project" value="TreeGrafter"/>
</dbReference>
<dbReference type="PANTHER" id="PTHR30061">
    <property type="entry name" value="MALTOSE-BINDING PERIPLASMIC PROTEIN"/>
    <property type="match status" value="1"/>
</dbReference>
<reference evidence="5 6" key="1">
    <citation type="submission" date="2016-11" db="EMBL/GenBank/DDBJ databases">
        <authorList>
            <person name="Jaros S."/>
            <person name="Januszkiewicz K."/>
            <person name="Wedrychowicz H."/>
        </authorList>
    </citation>
    <scope>NUCLEOTIDE SEQUENCE [LARGE SCALE GENOMIC DNA]</scope>
    <source>
        <strain evidence="5 6">DSM 19436</strain>
    </source>
</reference>
<comment type="similarity">
    <text evidence="1">Belongs to the bacterial solute-binding protein 1 family.</text>
</comment>
<dbReference type="GO" id="GO:0015768">
    <property type="term" value="P:maltose transport"/>
    <property type="evidence" value="ECO:0007669"/>
    <property type="project" value="TreeGrafter"/>
</dbReference>
<dbReference type="STRING" id="1122133.SAMN02745157_3720"/>
<evidence type="ECO:0000256" key="2">
    <source>
        <dbReference type="ARBA" id="ARBA00022448"/>
    </source>
</evidence>